<comment type="caution">
    <text evidence="1">The sequence shown here is derived from an EMBL/GenBank/DDBJ whole genome shotgun (WGS) entry which is preliminary data.</text>
</comment>
<feature type="non-terminal residue" evidence="1">
    <location>
        <position position="1"/>
    </location>
</feature>
<name>A0A699VED7_TANCI</name>
<dbReference type="EMBL" id="BKCJ011400256">
    <property type="protein sequence ID" value="GFD30044.1"/>
    <property type="molecule type" value="Genomic_DNA"/>
</dbReference>
<evidence type="ECO:0000313" key="1">
    <source>
        <dbReference type="EMBL" id="GFD30044.1"/>
    </source>
</evidence>
<gene>
    <name evidence="1" type="ORF">Tci_902013</name>
</gene>
<protein>
    <submittedName>
        <fullName evidence="1">Uncharacterized protein</fullName>
    </submittedName>
</protein>
<organism evidence="1">
    <name type="scientific">Tanacetum cinerariifolium</name>
    <name type="common">Dalmatian daisy</name>
    <name type="synonym">Chrysanthemum cinerariifolium</name>
    <dbReference type="NCBI Taxonomy" id="118510"/>
    <lineage>
        <taxon>Eukaryota</taxon>
        <taxon>Viridiplantae</taxon>
        <taxon>Streptophyta</taxon>
        <taxon>Embryophyta</taxon>
        <taxon>Tracheophyta</taxon>
        <taxon>Spermatophyta</taxon>
        <taxon>Magnoliopsida</taxon>
        <taxon>eudicotyledons</taxon>
        <taxon>Gunneridae</taxon>
        <taxon>Pentapetalae</taxon>
        <taxon>asterids</taxon>
        <taxon>campanulids</taxon>
        <taxon>Asterales</taxon>
        <taxon>Asteraceae</taxon>
        <taxon>Asteroideae</taxon>
        <taxon>Anthemideae</taxon>
        <taxon>Anthemidinae</taxon>
        <taxon>Tanacetum</taxon>
    </lineage>
</organism>
<reference evidence="1" key="1">
    <citation type="journal article" date="2019" name="Sci. Rep.">
        <title>Draft genome of Tanacetum cinerariifolium, the natural source of mosquito coil.</title>
        <authorList>
            <person name="Yamashiro T."/>
            <person name="Shiraishi A."/>
            <person name="Satake H."/>
            <person name="Nakayama K."/>
        </authorList>
    </citation>
    <scope>NUCLEOTIDE SEQUENCE</scope>
</reference>
<dbReference type="AlphaFoldDB" id="A0A699VED7"/>
<proteinExistence type="predicted"/>
<accession>A0A699VED7</accession>
<sequence length="105" mass="11878">HKRPVANLDGRRRVYAHAVHAEVLQIRVVGARNRPRQPVAGKGFGDVVGGHFLAFLTRFAAFVLIRSQHGERRPGRWARRAGLSRRPLAAGWQPGKRVWTWGRKS</sequence>